<gene>
    <name evidence="7" type="ORF">ZOSMA_43G00160</name>
</gene>
<comment type="similarity">
    <text evidence="2">Belongs to the IQD family.</text>
</comment>
<dbReference type="PANTHER" id="PTHR32295">
    <property type="entry name" value="IQ-DOMAIN 5-RELATED"/>
    <property type="match status" value="1"/>
</dbReference>
<feature type="region of interest" description="Disordered" evidence="5">
    <location>
        <begin position="15"/>
        <end position="36"/>
    </location>
</feature>
<dbReference type="GO" id="GO:0005516">
    <property type="term" value="F:calmodulin binding"/>
    <property type="evidence" value="ECO:0007669"/>
    <property type="project" value="UniProtKB-KW"/>
</dbReference>
<comment type="caution">
    <text evidence="7">The sequence shown here is derived from an EMBL/GenBank/DDBJ whole genome shotgun (WGS) entry which is preliminary data.</text>
</comment>
<dbReference type="SUPFAM" id="SSF52540">
    <property type="entry name" value="P-loop containing nucleoside triphosphate hydrolases"/>
    <property type="match status" value="1"/>
</dbReference>
<evidence type="ECO:0000256" key="1">
    <source>
        <dbReference type="ARBA" id="ARBA00022860"/>
    </source>
</evidence>
<dbReference type="Pfam" id="PF00612">
    <property type="entry name" value="IQ"/>
    <property type="match status" value="2"/>
</dbReference>
<evidence type="ECO:0000256" key="2">
    <source>
        <dbReference type="ARBA" id="ARBA00024341"/>
    </source>
</evidence>
<keyword evidence="1" id="KW-0112">Calmodulin-binding</keyword>
<reference evidence="8" key="1">
    <citation type="journal article" date="2016" name="Nature">
        <title>The genome of the seagrass Zostera marina reveals angiosperm adaptation to the sea.</title>
        <authorList>
            <person name="Olsen J.L."/>
            <person name="Rouze P."/>
            <person name="Verhelst B."/>
            <person name="Lin Y.-C."/>
            <person name="Bayer T."/>
            <person name="Collen J."/>
            <person name="Dattolo E."/>
            <person name="De Paoli E."/>
            <person name="Dittami S."/>
            <person name="Maumus F."/>
            <person name="Michel G."/>
            <person name="Kersting A."/>
            <person name="Lauritano C."/>
            <person name="Lohaus R."/>
            <person name="Toepel M."/>
            <person name="Tonon T."/>
            <person name="Vanneste K."/>
            <person name="Amirebrahimi M."/>
            <person name="Brakel J."/>
            <person name="Bostroem C."/>
            <person name="Chovatia M."/>
            <person name="Grimwood J."/>
            <person name="Jenkins J.W."/>
            <person name="Jueterbock A."/>
            <person name="Mraz A."/>
            <person name="Stam W.T."/>
            <person name="Tice H."/>
            <person name="Bornberg-Bauer E."/>
            <person name="Green P.J."/>
            <person name="Pearson G.A."/>
            <person name="Procaccini G."/>
            <person name="Duarte C.M."/>
            <person name="Schmutz J."/>
            <person name="Reusch T.B.H."/>
            <person name="Van de Peer Y."/>
        </authorList>
    </citation>
    <scope>NUCLEOTIDE SEQUENCE [LARGE SCALE GENOMIC DNA]</scope>
    <source>
        <strain evidence="8">cv. Finnish</strain>
    </source>
</reference>
<feature type="domain" description="DUF4005" evidence="6">
    <location>
        <begin position="315"/>
        <end position="389"/>
    </location>
</feature>
<feature type="compositionally biased region" description="Low complexity" evidence="5">
    <location>
        <begin position="372"/>
        <end position="389"/>
    </location>
</feature>
<dbReference type="InterPro" id="IPR000048">
    <property type="entry name" value="IQ_motif_EF-hand-BS"/>
</dbReference>
<name>A0A0K9P1A3_ZOSMR</name>
<feature type="region of interest" description="Disordered" evidence="5">
    <location>
        <begin position="221"/>
        <end position="330"/>
    </location>
</feature>
<feature type="compositionally biased region" description="Polar residues" evidence="5">
    <location>
        <begin position="350"/>
        <end position="360"/>
    </location>
</feature>
<dbReference type="AlphaFoldDB" id="A0A0K9P1A3"/>
<keyword evidence="8" id="KW-1185">Reference proteome</keyword>
<dbReference type="OMA" id="STRIGHM"/>
<comment type="function">
    <text evidence="4">May be involved in cooperative interactions with calmodulins or calmodulin-like proteins. Recruits calmodulin proteins to microtubules, thus being a potential scaffold in cellular signaling and trafficking. May associate with nucleic acids and regulate gene expression at the transcriptional or post-transcriptional level.</text>
</comment>
<dbReference type="Proteomes" id="UP000036987">
    <property type="component" value="Unassembled WGS sequence"/>
</dbReference>
<evidence type="ECO:0000313" key="8">
    <source>
        <dbReference type="Proteomes" id="UP000036987"/>
    </source>
</evidence>
<evidence type="ECO:0000259" key="6">
    <source>
        <dbReference type="Pfam" id="PF13178"/>
    </source>
</evidence>
<dbReference type="SMART" id="SM00015">
    <property type="entry name" value="IQ"/>
    <property type="match status" value="2"/>
</dbReference>
<feature type="region of interest" description="Disordered" evidence="5">
    <location>
        <begin position="350"/>
        <end position="416"/>
    </location>
</feature>
<dbReference type="EMBL" id="LFYR01001305">
    <property type="protein sequence ID" value="KMZ62836.1"/>
    <property type="molecule type" value="Genomic_DNA"/>
</dbReference>
<dbReference type="InterPro" id="IPR027417">
    <property type="entry name" value="P-loop_NTPase"/>
</dbReference>
<sequence>MGRVIRWLKGLISGGAGGERRKKKKNKDKDRDKWGNSPFPFPLPFVTVLGDRDVDEKNRHAVAIAEATAAAAEAAVTAAQAAAAVVRLTNDRVTLVSGRRKQDWAAVKIQAVFRGYLARRALKALKGLVKLQALVRGHIVRKQALETLRCMQALVRAQSRALSSHAHTQQSPPMNKRSHNRILCQHNRNGSNSLQSCGWTWLDCCMEERYWDSRETLSRTGMMTDEEKSEMVRISSKSRSKQYHHSDSHSSFTSEQYSRSHLHDSPSKNSTVAQHSIPSPPSVNMQKQSLNPSHSQTDEFCQSPHFYSASSWTGSSSRRRGPFTPKTDGYRTHFNGYSDHPNYMSNTESFKAKVRSSSAPRQRPTDTEKIASISLKRSSVSSSSQTSSSLHTKFSRKAYPGSGRLHKMCMPPLRTQ</sequence>
<dbReference type="Pfam" id="PF13178">
    <property type="entry name" value="DUF4005"/>
    <property type="match status" value="1"/>
</dbReference>
<dbReference type="PROSITE" id="PS50096">
    <property type="entry name" value="IQ"/>
    <property type="match status" value="2"/>
</dbReference>
<accession>A0A0K9P1A3</accession>
<dbReference type="CDD" id="cd23767">
    <property type="entry name" value="IQCD"/>
    <property type="match status" value="1"/>
</dbReference>
<dbReference type="InterPro" id="IPR025064">
    <property type="entry name" value="DUF4005"/>
</dbReference>
<dbReference type="Gene3D" id="1.20.5.190">
    <property type="match status" value="1"/>
</dbReference>
<feature type="compositionally biased region" description="Polar residues" evidence="5">
    <location>
        <begin position="249"/>
        <end position="259"/>
    </location>
</feature>
<feature type="compositionally biased region" description="Polar residues" evidence="5">
    <location>
        <begin position="267"/>
        <end position="300"/>
    </location>
</feature>
<dbReference type="OrthoDB" id="1686972at2759"/>
<dbReference type="PANTHER" id="PTHR32295:SF11">
    <property type="entry name" value="PROTEIN IQ-DOMAIN 22"/>
    <property type="match status" value="1"/>
</dbReference>
<evidence type="ECO:0000256" key="3">
    <source>
        <dbReference type="ARBA" id="ARBA00024378"/>
    </source>
</evidence>
<protein>
    <submittedName>
        <fullName evidence="7">IQ-domain 17</fullName>
    </submittedName>
</protein>
<evidence type="ECO:0000256" key="4">
    <source>
        <dbReference type="ARBA" id="ARBA00045534"/>
    </source>
</evidence>
<evidence type="ECO:0000313" key="7">
    <source>
        <dbReference type="EMBL" id="KMZ62836.1"/>
    </source>
</evidence>
<comment type="subunit">
    <text evidence="3">Binds to multiple calmodulin (CaM) in the presence of Ca(2+) and CaM-like proteins.</text>
</comment>
<evidence type="ECO:0000256" key="5">
    <source>
        <dbReference type="SAM" id="MobiDB-lite"/>
    </source>
</evidence>
<proteinExistence type="inferred from homology"/>
<organism evidence="7 8">
    <name type="scientific">Zostera marina</name>
    <name type="common">Eelgrass</name>
    <dbReference type="NCBI Taxonomy" id="29655"/>
    <lineage>
        <taxon>Eukaryota</taxon>
        <taxon>Viridiplantae</taxon>
        <taxon>Streptophyta</taxon>
        <taxon>Embryophyta</taxon>
        <taxon>Tracheophyta</taxon>
        <taxon>Spermatophyta</taxon>
        <taxon>Magnoliopsida</taxon>
        <taxon>Liliopsida</taxon>
        <taxon>Zosteraceae</taxon>
        <taxon>Zostera</taxon>
    </lineage>
</organism>